<gene>
    <name evidence="1" type="ORF">mv_R1100</name>
</gene>
<proteinExistence type="predicted"/>
<dbReference type="InterPro" id="IPR043840">
    <property type="entry name" value="DUF5868"/>
</dbReference>
<dbReference type="EMBL" id="JN885999">
    <property type="protein sequence ID" value="AEX63302.1"/>
    <property type="molecule type" value="Genomic_DNA"/>
</dbReference>
<evidence type="ECO:0000313" key="1">
    <source>
        <dbReference type="EMBL" id="AEX63302.1"/>
    </source>
</evidence>
<protein>
    <submittedName>
        <fullName evidence="1">Uncharacterized protein</fullName>
    </submittedName>
</protein>
<name>H2EFN7_9VIRU</name>
<sequence>MKYINENILDLGTTESEIYRNLRTIFHYICHQIHLNGAKMSSLYKHIEVDYISDSIFTPNNIQDGKYYYIITKFNESYFLDPDSDYDFNTELLKELGKYFEEKSAKNLIIKNIHGLTLINNNGINNDIGGISDLDWKLYFWDKFVVQKNRELTFHNLIIAAFKIKSHKFDFWYELFIDLKEENLLICHHSNSKNRWIEITAVVEFDHGS</sequence>
<accession>H2EFN7</accession>
<dbReference type="Pfam" id="PF19186">
    <property type="entry name" value="DUF5868"/>
    <property type="match status" value="1"/>
</dbReference>
<organism evidence="1">
    <name type="scientific">Moumouvirus sp. 'Monve'</name>
    <dbReference type="NCBI Taxonomy" id="1128131"/>
    <lineage>
        <taxon>Viruses</taxon>
        <taxon>Varidnaviria</taxon>
        <taxon>Bamfordvirae</taxon>
        <taxon>Nucleocytoviricota</taxon>
        <taxon>Megaviricetes</taxon>
        <taxon>Imitervirales</taxon>
        <taxon>Mimiviridae</taxon>
        <taxon>Megamimivirinae</taxon>
        <taxon>Moumouvirus</taxon>
    </lineage>
</organism>
<reference evidence="1" key="1">
    <citation type="submission" date="2011-10" db="EMBL/GenBank/DDBJ databases">
        <title>Provirophages and transpovirons: unique mobilome of giant viruses.</title>
        <authorList>
            <person name="Desnues C."/>
            <person name="LaScola B."/>
            <person name="Yutin N."/>
            <person name="Fournous G."/>
            <person name="Koonin E."/>
            <person name="Raoult D."/>
        </authorList>
    </citation>
    <scope>NUCLEOTIDE SEQUENCE</scope>
    <source>
        <strain evidence="1">Mv13-mv</strain>
    </source>
</reference>